<comment type="subcellular location">
    <subcellularLocation>
        <location evidence="1 10">Golgi apparatus membrane</location>
        <topology evidence="1 10">Single-pass type II membrane protein</topology>
    </subcellularLocation>
</comment>
<dbReference type="InterPro" id="IPR002659">
    <property type="entry name" value="Glyco_trans_31"/>
</dbReference>
<organism evidence="11 12">
    <name type="scientific">Rhipicephalus sanguineus</name>
    <name type="common">Brown dog tick</name>
    <name type="synonym">Ixodes sanguineus</name>
    <dbReference type="NCBI Taxonomy" id="34632"/>
    <lineage>
        <taxon>Eukaryota</taxon>
        <taxon>Metazoa</taxon>
        <taxon>Ecdysozoa</taxon>
        <taxon>Arthropoda</taxon>
        <taxon>Chelicerata</taxon>
        <taxon>Arachnida</taxon>
        <taxon>Acari</taxon>
        <taxon>Parasitiformes</taxon>
        <taxon>Ixodida</taxon>
        <taxon>Ixodoidea</taxon>
        <taxon>Ixodidae</taxon>
        <taxon>Rhipicephalinae</taxon>
        <taxon>Rhipicephalus</taxon>
        <taxon>Rhipicephalus</taxon>
    </lineage>
</organism>
<name>A0A9D4PWH6_RHISA</name>
<keyword evidence="3 10" id="KW-0328">Glycosyltransferase</keyword>
<gene>
    <name evidence="11" type="ORF">HPB52_009729</name>
</gene>
<evidence type="ECO:0000313" key="11">
    <source>
        <dbReference type="EMBL" id="KAH7956444.1"/>
    </source>
</evidence>
<keyword evidence="5" id="KW-0812">Transmembrane</keyword>
<dbReference type="Proteomes" id="UP000821837">
    <property type="component" value="Unassembled WGS sequence"/>
</dbReference>
<evidence type="ECO:0000256" key="8">
    <source>
        <dbReference type="ARBA" id="ARBA00023034"/>
    </source>
</evidence>
<evidence type="ECO:0000256" key="3">
    <source>
        <dbReference type="ARBA" id="ARBA00022676"/>
    </source>
</evidence>
<evidence type="ECO:0000256" key="4">
    <source>
        <dbReference type="ARBA" id="ARBA00022679"/>
    </source>
</evidence>
<evidence type="ECO:0000256" key="6">
    <source>
        <dbReference type="ARBA" id="ARBA00022968"/>
    </source>
</evidence>
<evidence type="ECO:0000313" key="12">
    <source>
        <dbReference type="Proteomes" id="UP000821837"/>
    </source>
</evidence>
<keyword evidence="7" id="KW-1133">Transmembrane helix</keyword>
<protein>
    <recommendedName>
        <fullName evidence="10">Hexosyltransferase</fullName>
        <ecNumber evidence="10">2.4.1.-</ecNumber>
    </recommendedName>
</protein>
<keyword evidence="6" id="KW-0735">Signal-anchor</keyword>
<dbReference type="PANTHER" id="PTHR11214">
    <property type="entry name" value="BETA-1,3-N-ACETYLGLUCOSAMINYLTRANSFERASE"/>
    <property type="match status" value="1"/>
</dbReference>
<evidence type="ECO:0000256" key="10">
    <source>
        <dbReference type="RuleBase" id="RU363063"/>
    </source>
</evidence>
<sequence>MATFPQSCDNNKKFFLIAAISLLSVVSTIHLEKLANAIAAPPSISPIVQHDERDAPQAAFRVARANECPHKIDSRDVHGPNKDWHTGGWAVRQLCSQPVDTLFFVHAGPSHWENRINLRATLFEEAARAAFNWTGVFFIGQHVDPLVNLWTKLEAKFTGDVVIFPHPDNFSTIINKFVRGMRWVTQYCPKVRNIVKIDHDVGVQPFELRRYLDEKLPLENGSISCLVWKYARVSRDARDKHCIPVDDLPMDFYPHYCCGRAMIMTTDTMKKLYRASKFVNGYQMDDTYVSGHLAMLANVGHVDIGSNMSFDTWDVNTERMLKPNAMFTHDHSAYGNSVGRRAQWELMIWMQMTEAPGRHGFNSSYRLVDQMYRRVFHETRRALGGRSQLPPRNF</sequence>
<evidence type="ECO:0000256" key="2">
    <source>
        <dbReference type="ARBA" id="ARBA00008661"/>
    </source>
</evidence>
<evidence type="ECO:0000256" key="5">
    <source>
        <dbReference type="ARBA" id="ARBA00022692"/>
    </source>
</evidence>
<comment type="similarity">
    <text evidence="2 10">Belongs to the glycosyltransferase 31 family.</text>
</comment>
<dbReference type="Pfam" id="PF01762">
    <property type="entry name" value="Galactosyl_T"/>
    <property type="match status" value="1"/>
</dbReference>
<accession>A0A9D4PWH6</accession>
<dbReference type="EC" id="2.4.1.-" evidence="10"/>
<proteinExistence type="inferred from homology"/>
<keyword evidence="12" id="KW-1185">Reference proteome</keyword>
<dbReference type="EMBL" id="JABSTV010001250">
    <property type="protein sequence ID" value="KAH7956444.1"/>
    <property type="molecule type" value="Genomic_DNA"/>
</dbReference>
<dbReference type="VEuPathDB" id="VectorBase:RSAN_028748"/>
<dbReference type="Gene3D" id="3.90.550.50">
    <property type="match status" value="1"/>
</dbReference>
<comment type="caution">
    <text evidence="11">The sequence shown here is derived from an EMBL/GenBank/DDBJ whole genome shotgun (WGS) entry which is preliminary data.</text>
</comment>
<keyword evidence="4" id="KW-0808">Transferase</keyword>
<evidence type="ECO:0000256" key="7">
    <source>
        <dbReference type="ARBA" id="ARBA00022989"/>
    </source>
</evidence>
<keyword evidence="9" id="KW-0472">Membrane</keyword>
<evidence type="ECO:0000256" key="9">
    <source>
        <dbReference type="ARBA" id="ARBA00023136"/>
    </source>
</evidence>
<dbReference type="GO" id="GO:0000139">
    <property type="term" value="C:Golgi membrane"/>
    <property type="evidence" value="ECO:0007669"/>
    <property type="project" value="UniProtKB-SubCell"/>
</dbReference>
<reference evidence="11" key="2">
    <citation type="submission" date="2021-09" db="EMBL/GenBank/DDBJ databases">
        <authorList>
            <person name="Jia N."/>
            <person name="Wang J."/>
            <person name="Shi W."/>
            <person name="Du L."/>
            <person name="Sun Y."/>
            <person name="Zhan W."/>
            <person name="Jiang J."/>
            <person name="Wang Q."/>
            <person name="Zhang B."/>
            <person name="Ji P."/>
            <person name="Sakyi L.B."/>
            <person name="Cui X."/>
            <person name="Yuan T."/>
            <person name="Jiang B."/>
            <person name="Yang W."/>
            <person name="Lam T.T.-Y."/>
            <person name="Chang Q."/>
            <person name="Ding S."/>
            <person name="Wang X."/>
            <person name="Zhu J."/>
            <person name="Ruan X."/>
            <person name="Zhao L."/>
            <person name="Wei J."/>
            <person name="Que T."/>
            <person name="Du C."/>
            <person name="Cheng J."/>
            <person name="Dai P."/>
            <person name="Han X."/>
            <person name="Huang E."/>
            <person name="Gao Y."/>
            <person name="Liu J."/>
            <person name="Shao H."/>
            <person name="Ye R."/>
            <person name="Li L."/>
            <person name="Wei W."/>
            <person name="Wang X."/>
            <person name="Wang C."/>
            <person name="Huo Q."/>
            <person name="Li W."/>
            <person name="Guo W."/>
            <person name="Chen H."/>
            <person name="Chen S."/>
            <person name="Zhou L."/>
            <person name="Zhou L."/>
            <person name="Ni X."/>
            <person name="Tian J."/>
            <person name="Zhou Y."/>
            <person name="Sheng Y."/>
            <person name="Liu T."/>
            <person name="Pan Y."/>
            <person name="Xia L."/>
            <person name="Li J."/>
            <person name="Zhao F."/>
            <person name="Cao W."/>
        </authorList>
    </citation>
    <scope>NUCLEOTIDE SEQUENCE</scope>
    <source>
        <strain evidence="11">Rsan-2018</strain>
        <tissue evidence="11">Larvae</tissue>
    </source>
</reference>
<reference evidence="11" key="1">
    <citation type="journal article" date="2020" name="Cell">
        <title>Large-Scale Comparative Analyses of Tick Genomes Elucidate Their Genetic Diversity and Vector Capacities.</title>
        <authorList>
            <consortium name="Tick Genome and Microbiome Consortium (TIGMIC)"/>
            <person name="Jia N."/>
            <person name="Wang J."/>
            <person name="Shi W."/>
            <person name="Du L."/>
            <person name="Sun Y."/>
            <person name="Zhan W."/>
            <person name="Jiang J.F."/>
            <person name="Wang Q."/>
            <person name="Zhang B."/>
            <person name="Ji P."/>
            <person name="Bell-Sakyi L."/>
            <person name="Cui X.M."/>
            <person name="Yuan T.T."/>
            <person name="Jiang B.G."/>
            <person name="Yang W.F."/>
            <person name="Lam T.T."/>
            <person name="Chang Q.C."/>
            <person name="Ding S.J."/>
            <person name="Wang X.J."/>
            <person name="Zhu J.G."/>
            <person name="Ruan X.D."/>
            <person name="Zhao L."/>
            <person name="Wei J.T."/>
            <person name="Ye R.Z."/>
            <person name="Que T.C."/>
            <person name="Du C.H."/>
            <person name="Zhou Y.H."/>
            <person name="Cheng J.X."/>
            <person name="Dai P.F."/>
            <person name="Guo W.B."/>
            <person name="Han X.H."/>
            <person name="Huang E.J."/>
            <person name="Li L.F."/>
            <person name="Wei W."/>
            <person name="Gao Y.C."/>
            <person name="Liu J.Z."/>
            <person name="Shao H.Z."/>
            <person name="Wang X."/>
            <person name="Wang C.C."/>
            <person name="Yang T.C."/>
            <person name="Huo Q.B."/>
            <person name="Li W."/>
            <person name="Chen H.Y."/>
            <person name="Chen S.E."/>
            <person name="Zhou L.G."/>
            <person name="Ni X.B."/>
            <person name="Tian J.H."/>
            <person name="Sheng Y."/>
            <person name="Liu T."/>
            <person name="Pan Y.S."/>
            <person name="Xia L.Y."/>
            <person name="Li J."/>
            <person name="Zhao F."/>
            <person name="Cao W.C."/>
        </authorList>
    </citation>
    <scope>NUCLEOTIDE SEQUENCE</scope>
    <source>
        <strain evidence="11">Rsan-2018</strain>
    </source>
</reference>
<dbReference type="GO" id="GO:0016758">
    <property type="term" value="F:hexosyltransferase activity"/>
    <property type="evidence" value="ECO:0007669"/>
    <property type="project" value="InterPro"/>
</dbReference>
<dbReference type="GO" id="GO:0006493">
    <property type="term" value="P:protein O-linked glycosylation"/>
    <property type="evidence" value="ECO:0007669"/>
    <property type="project" value="TreeGrafter"/>
</dbReference>
<dbReference type="PANTHER" id="PTHR11214:SF376">
    <property type="entry name" value="HEXOSYLTRANSFERASE"/>
    <property type="match status" value="1"/>
</dbReference>
<keyword evidence="8 10" id="KW-0333">Golgi apparatus</keyword>
<dbReference type="AlphaFoldDB" id="A0A9D4PWH6"/>
<evidence type="ECO:0000256" key="1">
    <source>
        <dbReference type="ARBA" id="ARBA00004323"/>
    </source>
</evidence>